<feature type="region of interest" description="Disordered" evidence="1">
    <location>
        <begin position="140"/>
        <end position="200"/>
    </location>
</feature>
<feature type="compositionally biased region" description="Low complexity" evidence="1">
    <location>
        <begin position="183"/>
        <end position="195"/>
    </location>
</feature>
<dbReference type="Gene3D" id="2.60.40.10">
    <property type="entry name" value="Immunoglobulins"/>
    <property type="match status" value="1"/>
</dbReference>
<evidence type="ECO:0008006" key="4">
    <source>
        <dbReference type="Google" id="ProtNLM"/>
    </source>
</evidence>
<accession>A0A2H0TP40</accession>
<feature type="compositionally biased region" description="Pro residues" evidence="1">
    <location>
        <begin position="163"/>
        <end position="182"/>
    </location>
</feature>
<evidence type="ECO:0000313" key="3">
    <source>
        <dbReference type="Proteomes" id="UP000230154"/>
    </source>
</evidence>
<dbReference type="EMBL" id="PFCB01000035">
    <property type="protein sequence ID" value="PIR73928.1"/>
    <property type="molecule type" value="Genomic_DNA"/>
</dbReference>
<dbReference type="InterPro" id="IPR013783">
    <property type="entry name" value="Ig-like_fold"/>
</dbReference>
<proteinExistence type="predicted"/>
<evidence type="ECO:0000256" key="1">
    <source>
        <dbReference type="SAM" id="MobiDB-lite"/>
    </source>
</evidence>
<name>A0A2H0TP40_9BACT</name>
<dbReference type="InterPro" id="IPR035986">
    <property type="entry name" value="PKD_dom_sf"/>
</dbReference>
<dbReference type="SUPFAM" id="SSF49299">
    <property type="entry name" value="PKD domain"/>
    <property type="match status" value="1"/>
</dbReference>
<gene>
    <name evidence="2" type="ORF">COU35_05130</name>
</gene>
<comment type="caution">
    <text evidence="2">The sequence shown here is derived from an EMBL/GenBank/DDBJ whole genome shotgun (WGS) entry which is preliminary data.</text>
</comment>
<protein>
    <recommendedName>
        <fullName evidence="4">PKD/Chitinase domain-containing protein</fullName>
    </recommendedName>
</protein>
<dbReference type="Proteomes" id="UP000230154">
    <property type="component" value="Unassembled WGS sequence"/>
</dbReference>
<dbReference type="CDD" id="cd00146">
    <property type="entry name" value="PKD"/>
    <property type="match status" value="1"/>
</dbReference>
<feature type="compositionally biased region" description="Pro residues" evidence="1">
    <location>
        <begin position="141"/>
        <end position="157"/>
    </location>
</feature>
<dbReference type="AlphaFoldDB" id="A0A2H0TP40"/>
<organism evidence="2 3">
    <name type="scientific">Candidatus Magasanikbacteria bacterium CG10_big_fil_rev_8_21_14_0_10_47_10</name>
    <dbReference type="NCBI Taxonomy" id="1974652"/>
    <lineage>
        <taxon>Bacteria</taxon>
        <taxon>Candidatus Magasanikiibacteriota</taxon>
    </lineage>
</organism>
<sequence>MKKRKKIFFSEHTILPAMLLVLCTGLILFIPQYAWADQAATSATVQPTPGNLIPTADAGPNQTVTDTNNNGFESVTLDGSGSFDPDGVVLDYIWKEGATLLATGVSPIISLSVGTHTITLYVGDNQGGLDTENVIITVLPAPTPVPSPVPEPPPEEPPGAGAPIPPPADSTPPPTAVEPGTPPESGSSVVEPPVSETEEITAPVFPPEISPVEPPTEVETEIPPTVIETPGTPVPRPPSVPAAVIRQPAATGLSFRQFFPGTPDFIVRTVDTTARAANTFLANIFITSPGATPVEMVLFTIERTAPLLYDRVTSSILLVRIIRFFFFLF</sequence>
<reference evidence="3" key="1">
    <citation type="submission" date="2017-09" db="EMBL/GenBank/DDBJ databases">
        <title>Depth-based differentiation of microbial function through sediment-hosted aquifers and enrichment of novel symbionts in the deep terrestrial subsurface.</title>
        <authorList>
            <person name="Probst A.J."/>
            <person name="Ladd B."/>
            <person name="Jarett J.K."/>
            <person name="Geller-Mcgrath D.E."/>
            <person name="Sieber C.M.K."/>
            <person name="Emerson J.B."/>
            <person name="Anantharaman K."/>
            <person name="Thomas B.C."/>
            <person name="Malmstrom R."/>
            <person name="Stieglmeier M."/>
            <person name="Klingl A."/>
            <person name="Woyke T."/>
            <person name="Ryan C.M."/>
            <person name="Banfield J.F."/>
        </authorList>
    </citation>
    <scope>NUCLEOTIDE SEQUENCE [LARGE SCALE GENOMIC DNA]</scope>
</reference>
<evidence type="ECO:0000313" key="2">
    <source>
        <dbReference type="EMBL" id="PIR73928.1"/>
    </source>
</evidence>